<dbReference type="EMBL" id="HM114315">
    <property type="protein sequence ID" value="ADJ19522.1"/>
    <property type="molecule type" value="Genomic_DNA"/>
</dbReference>
<dbReference type="InterPro" id="IPR037124">
    <property type="entry name" value="Chaperonin_GroES_sf"/>
</dbReference>
<evidence type="ECO:0000313" key="1">
    <source>
        <dbReference type="EMBL" id="ADJ19522.1"/>
    </source>
</evidence>
<dbReference type="RefSeq" id="YP_004300788.1">
    <property type="nucleotide sequence ID" value="NC_015250.1"/>
</dbReference>
<reference evidence="1 2" key="1">
    <citation type="journal article" date="2010" name="Virol. J.">
        <title>Genomes of the T4-related bacteriophages as windows on microbial genome evolution.</title>
        <authorList>
            <person name="Petrov V.M."/>
            <person name="Ratnayaka S."/>
            <person name="Nolan J.M."/>
            <person name="Miller E.S."/>
            <person name="Karam J.D."/>
        </authorList>
    </citation>
    <scope>NUCLEOTIDE SEQUENCE [LARGE SCALE GENOMIC DNA]</scope>
    <source>
        <strain evidence="1">Acj133</strain>
    </source>
</reference>
<dbReference type="Proteomes" id="UP000000330">
    <property type="component" value="Segment"/>
</dbReference>
<dbReference type="GO" id="GO:0006457">
    <property type="term" value="P:protein folding"/>
    <property type="evidence" value="ECO:0007669"/>
    <property type="project" value="InterPro"/>
</dbReference>
<name>D9I6E1_9CAUD</name>
<dbReference type="Gene3D" id="2.30.33.40">
    <property type="entry name" value="GroES chaperonin"/>
    <property type="match status" value="1"/>
</dbReference>
<gene>
    <name evidence="1" type="primary">31</name>
    <name evidence="1" type="ORF">Acj133p207</name>
</gene>
<dbReference type="KEGG" id="vg:10323194"/>
<organism evidence="1 2">
    <name type="scientific">Acinetobacter phage 133</name>
    <dbReference type="NCBI Taxonomy" id="2919552"/>
    <lineage>
        <taxon>Viruses</taxon>
        <taxon>Duplodnaviria</taxon>
        <taxon>Heunggongvirae</taxon>
        <taxon>Uroviricota</taxon>
        <taxon>Caudoviricetes</taxon>
        <taxon>Pantevenvirales</taxon>
        <taxon>Straboviridae</taxon>
        <taxon>Tevenvirinae</taxon>
        <taxon>Centumtrigintavirus</taxon>
        <taxon>Centumtrigintavirus cv133</taxon>
        <taxon>Acinetobacter virus 133</taxon>
    </lineage>
</organism>
<sequence length="111" mass="12311">MSKSINAVGEYVIVVSTPRQQGDEILSETGLFLGQVEQSELPEYLTVYSIGPDVPPGVLQIGDLTAIPPGTGNMRNVPHPDVIEGRKEPKEIREKYTSIHWKAFSTVYRDQ</sequence>
<keyword evidence="2" id="KW-1185">Reference proteome</keyword>
<dbReference type="InterPro" id="IPR011032">
    <property type="entry name" value="GroES-like_sf"/>
</dbReference>
<dbReference type="SUPFAM" id="SSF50129">
    <property type="entry name" value="GroES-like"/>
    <property type="match status" value="1"/>
</dbReference>
<protein>
    <submittedName>
        <fullName evidence="1">Gp31 head assembly cochaperone with GroEL</fullName>
    </submittedName>
</protein>
<proteinExistence type="predicted"/>
<dbReference type="GeneID" id="10323194"/>
<evidence type="ECO:0000313" key="2">
    <source>
        <dbReference type="Proteomes" id="UP000000330"/>
    </source>
</evidence>
<accession>D9I6E1</accession>